<comment type="similarity">
    <text evidence="1">Belongs to the Gfo/Idh/MocA family.</text>
</comment>
<reference evidence="4" key="1">
    <citation type="submission" date="2022-09" db="EMBL/GenBank/DDBJ databases">
        <title>Genome analysis and characterization of larvicidal activity of Brevibacillus strains.</title>
        <authorList>
            <person name="Patrusheva E.V."/>
            <person name="Izotova A.O."/>
            <person name="Toshchakov S.V."/>
            <person name="Sineoky S.P."/>
        </authorList>
    </citation>
    <scope>NUCLEOTIDE SEQUENCE</scope>
    <source>
        <strain evidence="4">VKPM_B-13247</strain>
    </source>
</reference>
<feature type="domain" description="Gfo/Idh/MocA-like oxidoreductase C-terminal" evidence="3">
    <location>
        <begin position="175"/>
        <end position="330"/>
    </location>
</feature>
<dbReference type="SUPFAM" id="SSF51735">
    <property type="entry name" value="NAD(P)-binding Rossmann-fold domains"/>
    <property type="match status" value="1"/>
</dbReference>
<evidence type="ECO:0000313" key="5">
    <source>
        <dbReference type="Proteomes" id="UP001077662"/>
    </source>
</evidence>
<evidence type="ECO:0000259" key="2">
    <source>
        <dbReference type="Pfam" id="PF01408"/>
    </source>
</evidence>
<evidence type="ECO:0000256" key="1">
    <source>
        <dbReference type="ARBA" id="ARBA00010928"/>
    </source>
</evidence>
<dbReference type="Gene3D" id="3.30.360.10">
    <property type="entry name" value="Dihydrodipicolinate Reductase, domain 2"/>
    <property type="match status" value="1"/>
</dbReference>
<protein>
    <submittedName>
        <fullName evidence="4">Gfo/Idh/MocA family oxidoreductase</fullName>
    </submittedName>
</protein>
<organism evidence="4 5">
    <name type="scientific">Brevibacillus laterosporus</name>
    <name type="common">Bacillus laterosporus</name>
    <dbReference type="NCBI Taxonomy" id="1465"/>
    <lineage>
        <taxon>Bacteria</taxon>
        <taxon>Bacillati</taxon>
        <taxon>Bacillota</taxon>
        <taxon>Bacilli</taxon>
        <taxon>Bacillales</taxon>
        <taxon>Paenibacillaceae</taxon>
        <taxon>Brevibacillus</taxon>
    </lineage>
</organism>
<name>A0AAP3DDA1_BRELA</name>
<dbReference type="InterPro" id="IPR000683">
    <property type="entry name" value="Gfo/Idh/MocA-like_OxRdtase_N"/>
</dbReference>
<sequence>MRVENICKFLDGKKGCGVKVGVIGTGVMGKHHVRVYSSLNDHCQLVGVYDADQKRAQEVAQEYDILSFPTLDELLAQVDAVSIAVPISAHFEVGMACIRHGVHMLMEKPITSTIAEADELIDRAKEAKLHLQVGHIELFNPAIAVLRSILEDEEIVAIDMHRMSPMEPRIQGIDVVLDAMLHDIYILQHLQPGSLDRMHAVGKYYQGAIKHAVALFQFDSGVIAQITASHLTEEKVRTLRVVTRQAFVQVDLLDRKVVISRSTNFYLEKQSDGYSQQNILEKVVVPGIEPLRAELLDFLQSITTKKPALVTAESGLQALRLATEITQQIKRNVSAN</sequence>
<feature type="domain" description="Gfo/Idh/MocA-like oxidoreductase N-terminal" evidence="2">
    <location>
        <begin position="18"/>
        <end position="135"/>
    </location>
</feature>
<proteinExistence type="inferred from homology"/>
<dbReference type="PANTHER" id="PTHR43377">
    <property type="entry name" value="BILIVERDIN REDUCTASE A"/>
    <property type="match status" value="1"/>
</dbReference>
<dbReference type="EMBL" id="JAPTNE010000005">
    <property type="protein sequence ID" value="MCZ0806244.1"/>
    <property type="molecule type" value="Genomic_DNA"/>
</dbReference>
<gene>
    <name evidence="4" type="ORF">O0554_04820</name>
</gene>
<dbReference type="Pfam" id="PF01408">
    <property type="entry name" value="GFO_IDH_MocA"/>
    <property type="match status" value="1"/>
</dbReference>
<dbReference type="Pfam" id="PF02894">
    <property type="entry name" value="GFO_IDH_MocA_C"/>
    <property type="match status" value="1"/>
</dbReference>
<dbReference type="InterPro" id="IPR051450">
    <property type="entry name" value="Gfo/Idh/MocA_Oxidoreductases"/>
</dbReference>
<dbReference type="RefSeq" id="WP_258072918.1">
    <property type="nucleotide sequence ID" value="NZ_JAPTNF010000003.1"/>
</dbReference>
<dbReference type="GO" id="GO:0000166">
    <property type="term" value="F:nucleotide binding"/>
    <property type="evidence" value="ECO:0007669"/>
    <property type="project" value="InterPro"/>
</dbReference>
<dbReference type="InterPro" id="IPR004104">
    <property type="entry name" value="Gfo/Idh/MocA-like_OxRdtase_C"/>
</dbReference>
<dbReference type="InterPro" id="IPR036291">
    <property type="entry name" value="NAD(P)-bd_dom_sf"/>
</dbReference>
<dbReference type="PANTHER" id="PTHR43377:SF1">
    <property type="entry name" value="BILIVERDIN REDUCTASE A"/>
    <property type="match status" value="1"/>
</dbReference>
<dbReference type="Proteomes" id="UP001077662">
    <property type="component" value="Unassembled WGS sequence"/>
</dbReference>
<evidence type="ECO:0000259" key="3">
    <source>
        <dbReference type="Pfam" id="PF02894"/>
    </source>
</evidence>
<accession>A0AAP3DDA1</accession>
<dbReference type="Gene3D" id="3.40.50.720">
    <property type="entry name" value="NAD(P)-binding Rossmann-like Domain"/>
    <property type="match status" value="1"/>
</dbReference>
<evidence type="ECO:0000313" key="4">
    <source>
        <dbReference type="EMBL" id="MCZ0806244.1"/>
    </source>
</evidence>
<comment type="caution">
    <text evidence="4">The sequence shown here is derived from an EMBL/GenBank/DDBJ whole genome shotgun (WGS) entry which is preliminary data.</text>
</comment>
<dbReference type="SUPFAM" id="SSF55347">
    <property type="entry name" value="Glyceraldehyde-3-phosphate dehydrogenase-like, C-terminal domain"/>
    <property type="match status" value="1"/>
</dbReference>
<dbReference type="AlphaFoldDB" id="A0AAP3DDA1"/>